<keyword evidence="2" id="KW-0808">Transferase</keyword>
<feature type="non-terminal residue" evidence="3">
    <location>
        <position position="1"/>
    </location>
</feature>
<dbReference type="PANTHER" id="PTHR34106">
    <property type="entry name" value="GLYCOSIDASE"/>
    <property type="match status" value="1"/>
</dbReference>
<reference evidence="3" key="1">
    <citation type="journal article" date="2014" name="Front. Microbiol.">
        <title>High frequency of phylogenetically diverse reductive dehalogenase-homologous genes in deep subseafloor sedimentary metagenomes.</title>
        <authorList>
            <person name="Kawai M."/>
            <person name="Futagami T."/>
            <person name="Toyoda A."/>
            <person name="Takaki Y."/>
            <person name="Nishi S."/>
            <person name="Hori S."/>
            <person name="Arai W."/>
            <person name="Tsubouchi T."/>
            <person name="Morono Y."/>
            <person name="Uchiyama I."/>
            <person name="Ito T."/>
            <person name="Fujiyama A."/>
            <person name="Inagaki F."/>
            <person name="Takami H."/>
        </authorList>
    </citation>
    <scope>NUCLEOTIDE SEQUENCE</scope>
    <source>
        <strain evidence="3">Expedition CK06-06</strain>
    </source>
</reference>
<dbReference type="PIRSF" id="PIRSF016202">
    <property type="entry name" value="PH1107"/>
    <property type="match status" value="1"/>
</dbReference>
<dbReference type="Pfam" id="PF04041">
    <property type="entry name" value="Glyco_hydro_130"/>
    <property type="match status" value="1"/>
</dbReference>
<organism evidence="3">
    <name type="scientific">marine sediment metagenome</name>
    <dbReference type="NCBI Taxonomy" id="412755"/>
    <lineage>
        <taxon>unclassified sequences</taxon>
        <taxon>metagenomes</taxon>
        <taxon>ecological metagenomes</taxon>
    </lineage>
</organism>
<accession>X1HGN6</accession>
<dbReference type="AlphaFoldDB" id="X1HGN6"/>
<dbReference type="CDD" id="cd18614">
    <property type="entry name" value="GH130"/>
    <property type="match status" value="1"/>
</dbReference>
<dbReference type="Gene3D" id="2.115.10.20">
    <property type="entry name" value="Glycosyl hydrolase domain, family 43"/>
    <property type="match status" value="1"/>
</dbReference>
<evidence type="ECO:0000256" key="1">
    <source>
        <dbReference type="ARBA" id="ARBA00022676"/>
    </source>
</evidence>
<keyword evidence="1" id="KW-0328">Glycosyltransferase</keyword>
<comment type="caution">
    <text evidence="3">The sequence shown here is derived from an EMBL/GenBank/DDBJ whole genome shotgun (WGS) entry which is preliminary data.</text>
</comment>
<dbReference type="InterPro" id="IPR023296">
    <property type="entry name" value="Glyco_hydro_beta-prop_sf"/>
</dbReference>
<gene>
    <name evidence="3" type="ORF">S03H2_39983</name>
</gene>
<dbReference type="InterPro" id="IPR007184">
    <property type="entry name" value="Mannoside_phosphorylase"/>
</dbReference>
<evidence type="ECO:0000256" key="2">
    <source>
        <dbReference type="ARBA" id="ARBA00022679"/>
    </source>
</evidence>
<sequence length="265" mass="29780">RFGLAISSDGFRIDERLSHPIFEPRGKEESLGCEDPRLTVIGDRIYMLYTAYGEPAAQISLASIGVEDFLGHRFEAWERHGLAFPGFPNKDAFLFPEPFDGKYLMYHRTPPSIWVSFSNEIKSPWPSEEHKILMGPRSGMMWDGVKIGGGAPPIKTKYGWLLIYHGVDFAYVYKLGTILVDLRDPSKLLHRSPNPILEPEEIYEVGEKGKCWVPNVVFTCGVVQKADKEVLEEDDEILVYYGAADTVIGVAEGRISDLVPQSLKS</sequence>
<dbReference type="EMBL" id="BARU01024756">
    <property type="protein sequence ID" value="GAH52964.1"/>
    <property type="molecule type" value="Genomic_DNA"/>
</dbReference>
<dbReference type="PANTHER" id="PTHR34106:SF5">
    <property type="entry name" value="GLYCOSIDASE"/>
    <property type="match status" value="1"/>
</dbReference>
<dbReference type="GO" id="GO:0016757">
    <property type="term" value="F:glycosyltransferase activity"/>
    <property type="evidence" value="ECO:0007669"/>
    <property type="project" value="UniProtKB-KW"/>
</dbReference>
<proteinExistence type="predicted"/>
<evidence type="ECO:0000313" key="3">
    <source>
        <dbReference type="EMBL" id="GAH52964.1"/>
    </source>
</evidence>
<evidence type="ECO:0008006" key="4">
    <source>
        <dbReference type="Google" id="ProtNLM"/>
    </source>
</evidence>
<dbReference type="SUPFAM" id="SSF75005">
    <property type="entry name" value="Arabinanase/levansucrase/invertase"/>
    <property type="match status" value="1"/>
</dbReference>
<name>X1HGN6_9ZZZZ</name>
<protein>
    <recommendedName>
        <fullName evidence="4">Glycosidase</fullName>
    </recommendedName>
</protein>